<evidence type="ECO:0000259" key="1">
    <source>
        <dbReference type="Pfam" id="PF25473"/>
    </source>
</evidence>
<comment type="caution">
    <text evidence="2">The sequence shown here is derived from an EMBL/GenBank/DDBJ whole genome shotgun (WGS) entry which is preliminary data.</text>
</comment>
<evidence type="ECO:0000313" key="2">
    <source>
        <dbReference type="EMBL" id="KAL3316149.1"/>
    </source>
</evidence>
<keyword evidence="3" id="KW-1185">Reference proteome</keyword>
<dbReference type="Pfam" id="PF25473">
    <property type="entry name" value="MXRA7_helical"/>
    <property type="match status" value="1"/>
</dbReference>
<organism evidence="2 3">
    <name type="scientific">Cichlidogyrus casuarinus</name>
    <dbReference type="NCBI Taxonomy" id="1844966"/>
    <lineage>
        <taxon>Eukaryota</taxon>
        <taxon>Metazoa</taxon>
        <taxon>Spiralia</taxon>
        <taxon>Lophotrochozoa</taxon>
        <taxon>Platyhelminthes</taxon>
        <taxon>Monogenea</taxon>
        <taxon>Monopisthocotylea</taxon>
        <taxon>Dactylogyridea</taxon>
        <taxon>Ancyrocephalidae</taxon>
        <taxon>Cichlidogyrus</taxon>
    </lineage>
</organism>
<proteinExistence type="predicted"/>
<dbReference type="AlphaFoldDB" id="A0ABD2Q9B1"/>
<gene>
    <name evidence="2" type="ORF">Ciccas_005216</name>
</gene>
<protein>
    <recommendedName>
        <fullName evidence="1">Matrix-remodeling-associated protein 7 helical domain-containing protein</fullName>
    </recommendedName>
</protein>
<reference evidence="2 3" key="1">
    <citation type="submission" date="2024-11" db="EMBL/GenBank/DDBJ databases">
        <title>Adaptive evolution of stress response genes in parasites aligns with host niche diversity.</title>
        <authorList>
            <person name="Hahn C."/>
            <person name="Resl P."/>
        </authorList>
    </citation>
    <scope>NUCLEOTIDE SEQUENCE [LARGE SCALE GENOMIC DNA]</scope>
    <source>
        <strain evidence="2">EGGRZ-B1_66</strain>
        <tissue evidence="2">Body</tissue>
    </source>
</reference>
<feature type="domain" description="Matrix-remodeling-associated protein 7 helical" evidence="1">
    <location>
        <begin position="113"/>
        <end position="154"/>
    </location>
</feature>
<dbReference type="Proteomes" id="UP001626550">
    <property type="component" value="Unassembled WGS sequence"/>
</dbReference>
<accession>A0ABD2Q9B1</accession>
<dbReference type="InterPro" id="IPR057534">
    <property type="entry name" value="MXRA7_helical"/>
</dbReference>
<sequence length="159" mass="18399">MHQRINTRSHAPKLEKQLLSLNDLEEKEKAAPATETPVMMCPFMAAFRAAKLKELSQKEATEQNVAASENADKRLKSTIATITQHVQRQEPLHPTLARNLKANMKSHYPKEEQQEDEEERIIRQRQMEEIFELLSNNPDMYGMQSKEQLNHQLTSLYAS</sequence>
<name>A0ABD2Q9B1_9PLAT</name>
<evidence type="ECO:0000313" key="3">
    <source>
        <dbReference type="Proteomes" id="UP001626550"/>
    </source>
</evidence>
<dbReference type="EMBL" id="JBJKFK010000592">
    <property type="protein sequence ID" value="KAL3316149.1"/>
    <property type="molecule type" value="Genomic_DNA"/>
</dbReference>